<evidence type="ECO:0000313" key="2">
    <source>
        <dbReference type="Proteomes" id="UP000000496"/>
    </source>
</evidence>
<sequence>MRRLIKIGIVFTLIIAFLGCSSFGHRFVDYERIADRITAKTAKKLEKQKNLRLIGTGGGMMNDIQMMEMSFQYFQEVDLQKARELVVYAVKEYLTDINSNEKVRPYLHEYPFTAKNVEIRIWIYNPDRSRLPSDKIYYISSIDGVLSYYIRGPEEYSRLAVCEETYEEALKQTKMD</sequence>
<dbReference type="PROSITE" id="PS51257">
    <property type="entry name" value="PROKAR_LIPOPROTEIN"/>
    <property type="match status" value="1"/>
</dbReference>
<dbReference type="RefSeq" id="WP_013942422.1">
    <property type="nucleotide sequence ID" value="NC_015713.1"/>
</dbReference>
<dbReference type="Proteomes" id="UP000000496">
    <property type="component" value="Chromosome gsn.131"/>
</dbReference>
<keyword evidence="2" id="KW-1185">Reference proteome</keyword>
<reference evidence="1 2" key="2">
    <citation type="journal article" date="2011" name="Mol. Biol. Evol.">
        <title>Unity in variety--the pan-genome of the Chlamydiae.</title>
        <authorList>
            <person name="Collingro A."/>
            <person name="Tischler P."/>
            <person name="Weinmaier T."/>
            <person name="Penz T."/>
            <person name="Heinz E."/>
            <person name="Brunham R.C."/>
            <person name="Read T.D."/>
            <person name="Bavoil P.M."/>
            <person name="Sachse K."/>
            <person name="Kahane S."/>
            <person name="Friedman M.G."/>
            <person name="Rattei T."/>
            <person name="Myers G.S."/>
            <person name="Horn M."/>
        </authorList>
    </citation>
    <scope>NUCLEOTIDE SEQUENCE [LARGE SCALE GENOMIC DNA]</scope>
    <source>
        <strain evidence="2">ATCC VR-1471 / Z</strain>
    </source>
</reference>
<evidence type="ECO:0000313" key="1">
    <source>
        <dbReference type="EMBL" id="CCB87955.1"/>
    </source>
</evidence>
<organism evidence="1 2">
    <name type="scientific">Simkania negevensis (strain ATCC VR-1471 / DSM 27360 / Z)</name>
    <dbReference type="NCBI Taxonomy" id="331113"/>
    <lineage>
        <taxon>Bacteria</taxon>
        <taxon>Pseudomonadati</taxon>
        <taxon>Chlamydiota</taxon>
        <taxon>Chlamydiia</taxon>
        <taxon>Parachlamydiales</taxon>
        <taxon>Simkaniaceae</taxon>
        <taxon>Simkania</taxon>
    </lineage>
</organism>
<accession>F8L574</accession>
<dbReference type="HOGENOM" id="CLU_1488094_0_0_0"/>
<dbReference type="KEGG" id="sng:SNE_A00770"/>
<evidence type="ECO:0008006" key="3">
    <source>
        <dbReference type="Google" id="ProtNLM"/>
    </source>
</evidence>
<dbReference type="STRING" id="331113.SNE_A00770"/>
<dbReference type="AlphaFoldDB" id="F8L574"/>
<reference key="1">
    <citation type="journal article" date="2011" name="Mol. Biol. Evol.">
        <title>Unity in variety -- the pan-genome of the Chlamydiae.</title>
        <authorList>
            <person name="Collingro A."/>
            <person name="Tischler P."/>
            <person name="Weinmaier T."/>
            <person name="Penz T."/>
            <person name="Heinz E."/>
            <person name="Brunham R.C."/>
            <person name="Read T.D."/>
            <person name="Bavoil P.M."/>
            <person name="Sachse K."/>
            <person name="Kahane S."/>
            <person name="Friedman M.G."/>
            <person name="Rattei T."/>
            <person name="Myers G.S.A."/>
            <person name="Horn M."/>
        </authorList>
    </citation>
    <scope>NUCLEOTIDE SEQUENCE</scope>
    <source>
        <strain>Z</strain>
    </source>
</reference>
<proteinExistence type="predicted"/>
<name>F8L574_SIMNZ</name>
<dbReference type="eggNOG" id="ENOG5033I8U">
    <property type="taxonomic scope" value="Bacteria"/>
</dbReference>
<dbReference type="EMBL" id="FR872582">
    <property type="protein sequence ID" value="CCB87955.1"/>
    <property type="molecule type" value="Genomic_DNA"/>
</dbReference>
<protein>
    <recommendedName>
        <fullName evidence="3">Lipoprotein</fullName>
    </recommendedName>
</protein>
<gene>
    <name evidence="1" type="ordered locus">SNE_A00770</name>
</gene>